<reference evidence="2" key="2">
    <citation type="submission" date="2021-02" db="EMBL/GenBank/DDBJ databases">
        <authorList>
            <person name="Kimball J.A."/>
            <person name="Haas M.W."/>
            <person name="Macchietto M."/>
            <person name="Kono T."/>
            <person name="Duquette J."/>
            <person name="Shao M."/>
        </authorList>
    </citation>
    <scope>NUCLEOTIDE SEQUENCE</scope>
    <source>
        <tissue evidence="2">Fresh leaf tissue</tissue>
    </source>
</reference>
<reference evidence="2" key="1">
    <citation type="journal article" date="2021" name="bioRxiv">
        <title>Whole Genome Assembly and Annotation of Northern Wild Rice, Zizania palustris L., Supports a Whole Genome Duplication in the Zizania Genus.</title>
        <authorList>
            <person name="Haas M."/>
            <person name="Kono T."/>
            <person name="Macchietto M."/>
            <person name="Millas R."/>
            <person name="McGilp L."/>
            <person name="Shao M."/>
            <person name="Duquette J."/>
            <person name="Hirsch C.N."/>
            <person name="Kimball J."/>
        </authorList>
    </citation>
    <scope>NUCLEOTIDE SEQUENCE</scope>
    <source>
        <tissue evidence="2">Fresh leaf tissue</tissue>
    </source>
</reference>
<dbReference type="Proteomes" id="UP000729402">
    <property type="component" value="Unassembled WGS sequence"/>
</dbReference>
<protein>
    <submittedName>
        <fullName evidence="2">Uncharacterized protein</fullName>
    </submittedName>
</protein>
<organism evidence="2 3">
    <name type="scientific">Zizania palustris</name>
    <name type="common">Northern wild rice</name>
    <dbReference type="NCBI Taxonomy" id="103762"/>
    <lineage>
        <taxon>Eukaryota</taxon>
        <taxon>Viridiplantae</taxon>
        <taxon>Streptophyta</taxon>
        <taxon>Embryophyta</taxon>
        <taxon>Tracheophyta</taxon>
        <taxon>Spermatophyta</taxon>
        <taxon>Magnoliopsida</taxon>
        <taxon>Liliopsida</taxon>
        <taxon>Poales</taxon>
        <taxon>Poaceae</taxon>
        <taxon>BOP clade</taxon>
        <taxon>Oryzoideae</taxon>
        <taxon>Oryzeae</taxon>
        <taxon>Zizaniinae</taxon>
        <taxon>Zizania</taxon>
    </lineage>
</organism>
<keyword evidence="3" id="KW-1185">Reference proteome</keyword>
<accession>A0A8J5TDX5</accession>
<feature type="region of interest" description="Disordered" evidence="1">
    <location>
        <begin position="92"/>
        <end position="118"/>
    </location>
</feature>
<name>A0A8J5TDX5_ZIZPA</name>
<comment type="caution">
    <text evidence="2">The sequence shown here is derived from an EMBL/GenBank/DDBJ whole genome shotgun (WGS) entry which is preliminary data.</text>
</comment>
<proteinExistence type="predicted"/>
<gene>
    <name evidence="2" type="ORF">GUJ93_ZPchr0007g5793</name>
</gene>
<dbReference type="EMBL" id="JAAALK010000282">
    <property type="protein sequence ID" value="KAG8081115.1"/>
    <property type="molecule type" value="Genomic_DNA"/>
</dbReference>
<evidence type="ECO:0000313" key="2">
    <source>
        <dbReference type="EMBL" id="KAG8081115.1"/>
    </source>
</evidence>
<evidence type="ECO:0000256" key="1">
    <source>
        <dbReference type="SAM" id="MobiDB-lite"/>
    </source>
</evidence>
<evidence type="ECO:0000313" key="3">
    <source>
        <dbReference type="Proteomes" id="UP000729402"/>
    </source>
</evidence>
<dbReference type="AlphaFoldDB" id="A0A8J5TDX5"/>
<sequence length="118" mass="12027">MQALADLQQIVVGLSAQLGLAPVASMLPSFPHDAIGFPIALSPSPVAVAKAQGEGGNWIWWLGMEGGAAGGRGDTSTGQTLAELPLPRVASDFGRATGDADGSCRPWKSSRGWSPLAS</sequence>